<gene>
    <name evidence="2" type="ORF">GGR27_001051</name>
</gene>
<dbReference type="Proteomes" id="UP000770785">
    <property type="component" value="Unassembled WGS sequence"/>
</dbReference>
<protein>
    <submittedName>
        <fullName evidence="2">Gliding motility-associated-like protein</fullName>
    </submittedName>
</protein>
<comment type="caution">
    <text evidence="2">The sequence shown here is derived from an EMBL/GenBank/DDBJ whole genome shotgun (WGS) entry which is preliminary data.</text>
</comment>
<feature type="chain" id="PRO_5046246308" evidence="1">
    <location>
        <begin position="21"/>
        <end position="2271"/>
    </location>
</feature>
<evidence type="ECO:0000313" key="2">
    <source>
        <dbReference type="EMBL" id="NJC25570.1"/>
    </source>
</evidence>
<proteinExistence type="predicted"/>
<dbReference type="EMBL" id="JAATJH010000001">
    <property type="protein sequence ID" value="NJC25570.1"/>
    <property type="molecule type" value="Genomic_DNA"/>
</dbReference>
<evidence type="ECO:0000313" key="3">
    <source>
        <dbReference type="Proteomes" id="UP000770785"/>
    </source>
</evidence>
<keyword evidence="3" id="KW-1185">Reference proteome</keyword>
<dbReference type="RefSeq" id="WP_168036319.1">
    <property type="nucleotide sequence ID" value="NZ_JAATJH010000001.1"/>
</dbReference>
<dbReference type="Pfam" id="PF13585">
    <property type="entry name" value="CHU_C"/>
    <property type="match status" value="1"/>
</dbReference>
<name>A0ABX0X8J8_9BACT</name>
<feature type="signal peptide" evidence="1">
    <location>
        <begin position="1"/>
        <end position="20"/>
    </location>
</feature>
<reference evidence="2 3" key="1">
    <citation type="submission" date="2020-03" db="EMBL/GenBank/DDBJ databases">
        <title>Genomic Encyclopedia of Type Strains, Phase IV (KMG-IV): sequencing the most valuable type-strain genomes for metagenomic binning, comparative biology and taxonomic classification.</title>
        <authorList>
            <person name="Goeker M."/>
        </authorList>
    </citation>
    <scope>NUCLEOTIDE SEQUENCE [LARGE SCALE GENOMIC DNA]</scope>
    <source>
        <strain evidence="2 3">DSM 105096</strain>
    </source>
</reference>
<organism evidence="2 3">
    <name type="scientific">Neolewinella antarctica</name>
    <dbReference type="NCBI Taxonomy" id="442734"/>
    <lineage>
        <taxon>Bacteria</taxon>
        <taxon>Pseudomonadati</taxon>
        <taxon>Bacteroidota</taxon>
        <taxon>Saprospiria</taxon>
        <taxon>Saprospirales</taxon>
        <taxon>Lewinellaceae</taxon>
        <taxon>Neolewinella</taxon>
    </lineage>
</organism>
<evidence type="ECO:0000256" key="1">
    <source>
        <dbReference type="SAM" id="SignalP"/>
    </source>
</evidence>
<accession>A0ABX0X8J8</accession>
<sequence>MKYWILSLLFVSLSSLSANPYDWGGDPGQWGAAADHWVNMRGGNTGNRAGKSTATTRLRRSIGLGDLGGTGGVTPILGADAGADIEDGRCGPGNYTAGDGGTYYITQDTVIEETYVTAAGLDSTQIYRVQVLPNVADSLVIRNYRESTFTTEQGTYFIFGNTRIKEFYVAANGCDSTVVYQIFEPSIVVKATEETVCGPSPFDTGQDIYYITQDTTVRETFFSADGGDSVRVFLIVLLDVPSEESFYDVCQFQTFITESETYVITQDTIIKQRFLAANNCDSFHTYNVTALLPRQDSFGENLCEPGEFMTDRDTFYITQDTIISQTYVADDGCVESVSTYTVTVGGFRSVKTLDNLCEPDVFTTDQDAYFITQDTIFSETYALPNGCDSIHNYTVTVGGFDTEQPLENLCEPGDFITAQDVYFITQDTSFSETYVAANGCDSVLAYVVTVGGEVGQSLNNLCDPRNFMPAAQNYFITQDTSFTETYVAANGCDSVHTYVVTVGGVKKEQTSAKLCEAEVYSTNQRDYFITQDTSFTEAYLTTRGCDSIQTYNVTINAPIIVPLSDKLCEPESYTTDQATYFITQDTSFSETYEAANGCDSVRTYVVAVGGLQIVQSTPELCQPEFFLTDQDLYFITQDTSFTETYLLASGCDSIHTYLVTVGGFKSEQSSDHLCEPGEYTSDQLTYFITKDTIFSETYVAANGCDSLQTYVVTVGAEEGQTFQNLCEPADFMPNGLTYFITQDTVFDETLVAANGCDSVQTYNITVGGLKLTDSKENLCQPELYVTDQGPYFITQDTSFKEVYPIEGGCDSIHTYNITVGGFRSVQSETLLCEASSFVTDQGRYYVTQDTSFVETYVLASTCDSVHTYVITIGYVEEVQPAKNLCEPQTYTPNERSYYITQDTSFTETYQAANGCDSVLIHNVTVGGRVVKQTTDNLCEPGQYAVDARDYYVTQDTSITEVYLLPNGCDSIHTYFVTVGGLRIQQSTDNLCQPEVFVTDQGSYYITQDTSFTEVYPLPSGCDSIHTHNVTVGGFRAIASEELLCEASDFITDQGTYFITQDTSFTETYTLANSCDSVHTYLVTIGRVEVTLPPINLCEPGPFEPNELSYFITQDTSFTETYVAANGCDSVQFHTVTVSGRVVRQSTDNLCEPGPFTIDARDYYITQDTSVTEVYILADGCDSIHTYFVTVGGLRVKESTENLCQPELFVTGQESYYITQDTSFTEVYSLPSGCDSIHTHNITVGGYREITSENLLCEASDFVTDQGTYFITQDTSFVETYTLANSCDSVHTYVVTIGRVEVALPPENLCEPGTFEPNERSYYITQDTSFTETYQAANGCDSVLTYRVTVSGPVADETSENLCQPGVYTVDQRDYFITQDTSFAIIYSLANGCDSTHTYVVTVGGLKLEESGQNLCQPESFVTDQATYYITQDTSFTEVYSLVNSCDSIHTYNITVGGFRMITSEQLLCEASSFVTDQDAYYITQDTSFTETYTLANSCDSVHTYVVTIGSIAVALPPENLCEPGLFEPNERSYYITQDTIFTETYQAANGCDSVLTYRVTVSGPVADQSSENLCQPGVYAVNQQDYYITQDTSLTVIYPLANGCDSTHTYVVTVGGLKQEKTRQNLCQPELYVTDQDSYFITQDTSFKETYLLPSGCDSIQTYNITVGGFRMVQSSPLLCEASNFSTDQDDYYITQDTSFTETYTLANSCDSVHTYFVTIGRIEIALPPQNLCEPGAYQPNSLSYYITQDTSFTETYQAANGCDSVLTYRVTVTAPITGQSSANLCEPGSYRPNDRSYFITQDTVFSETLVSAVGCDSVQTYTVTVTPVVQVAVNLCAPGPFLTDQQYYQINRDTQFTERYVRPGQCDSLVDYTASLADNPRAIAAIVLDSVDCGVPNSGGIQVTGVARTSGAILTLDGRRIGFGENVTGLDVGTFELQITYPSGCVETRLVNLTQSEALIRTIIPVNNYGPLAITLDGRDLIVERDTTINEEFVNDAGCPAVRVYQINIIAIPDLTLLLDYTDLSCFGMSDGTLNITQDGTFTKATCNGLPFTTDSLLTDLPAGDYEVRLYYGEAPNEILGAQSTVKISEPDVLAPNLTQRLFATPIGEWTTIPTKGTGGTGEYKYLFWTADTLAVVNCLDCPIMELRPEVNNMAGVVMTDENGCTASDSTMVNVFIERKSFLPNAFSPNGDGINDVLTVYNGTRRGALESLQIYDRWGGLVFEAEPGEEVQTIGWDGGDYPVGDYVVRFSIRWQDDEVTTDAGRVYLIR</sequence>
<keyword evidence="1" id="KW-0732">Signal</keyword>